<keyword evidence="3" id="KW-0272">Extracellular matrix</keyword>
<feature type="domain" description="Laminin IV type A" evidence="11">
    <location>
        <begin position="553"/>
        <end position="746"/>
    </location>
</feature>
<dbReference type="Gene3D" id="2.10.25.10">
    <property type="entry name" value="Laminin"/>
    <property type="match status" value="2"/>
</dbReference>
<dbReference type="InterPro" id="IPR002049">
    <property type="entry name" value="LE_dom"/>
</dbReference>
<name>A0ABD2QE60_9PLAT</name>
<evidence type="ECO:0000256" key="9">
    <source>
        <dbReference type="ARBA" id="ARBA00023292"/>
    </source>
</evidence>
<dbReference type="Pfam" id="PF00053">
    <property type="entry name" value="EGF_laminin"/>
    <property type="match status" value="3"/>
</dbReference>
<organism evidence="13 14">
    <name type="scientific">Cichlidogyrus casuarinus</name>
    <dbReference type="NCBI Taxonomy" id="1844966"/>
    <lineage>
        <taxon>Eukaryota</taxon>
        <taxon>Metazoa</taxon>
        <taxon>Spiralia</taxon>
        <taxon>Lophotrochozoa</taxon>
        <taxon>Platyhelminthes</taxon>
        <taxon>Monogenea</taxon>
        <taxon>Monopisthocotylea</taxon>
        <taxon>Dactylogyridea</taxon>
        <taxon>Ancyrocephalidae</taxon>
        <taxon>Cichlidogyrus</taxon>
    </lineage>
</organism>
<gene>
    <name evidence="13" type="primary">LAMA1_1</name>
    <name evidence="13" type="ORF">Ciccas_003819</name>
</gene>
<dbReference type="PANTHER" id="PTHR10574">
    <property type="entry name" value="NETRIN/LAMININ-RELATED"/>
    <property type="match status" value="1"/>
</dbReference>
<evidence type="ECO:0000313" key="14">
    <source>
        <dbReference type="Proteomes" id="UP001626550"/>
    </source>
</evidence>
<dbReference type="SUPFAM" id="SSF57196">
    <property type="entry name" value="EGF/Laminin"/>
    <property type="match status" value="2"/>
</dbReference>
<keyword evidence="6" id="KW-0084">Basement membrane</keyword>
<evidence type="ECO:0000256" key="3">
    <source>
        <dbReference type="ARBA" id="ARBA00022530"/>
    </source>
</evidence>
<dbReference type="PROSITE" id="PS51117">
    <property type="entry name" value="LAMININ_NTER"/>
    <property type="match status" value="1"/>
</dbReference>
<proteinExistence type="predicted"/>
<reference evidence="13 14" key="1">
    <citation type="submission" date="2024-11" db="EMBL/GenBank/DDBJ databases">
        <title>Adaptive evolution of stress response genes in parasites aligns with host niche diversity.</title>
        <authorList>
            <person name="Hahn C."/>
            <person name="Resl P."/>
        </authorList>
    </citation>
    <scope>NUCLEOTIDE SEQUENCE [LARGE SCALE GENOMIC DNA]</scope>
    <source>
        <strain evidence="13">EGGRZ-B1_66</strain>
        <tissue evidence="13">Body</tissue>
    </source>
</reference>
<dbReference type="AlphaFoldDB" id="A0ABD2QE60"/>
<evidence type="ECO:0000256" key="6">
    <source>
        <dbReference type="ARBA" id="ARBA00022869"/>
    </source>
</evidence>
<keyword evidence="7" id="KW-1015">Disulfide bond</keyword>
<dbReference type="PANTHER" id="PTHR10574:SF436">
    <property type="entry name" value="LAMININ SUBUNIT ALPHA-2"/>
    <property type="match status" value="1"/>
</dbReference>
<dbReference type="SMART" id="SM00180">
    <property type="entry name" value="EGF_Lam"/>
    <property type="match status" value="4"/>
</dbReference>
<dbReference type="InterPro" id="IPR000742">
    <property type="entry name" value="EGF"/>
</dbReference>
<keyword evidence="14" id="KW-1185">Reference proteome</keyword>
<protein>
    <submittedName>
        <fullName evidence="13">Laminin subunit alpha-1</fullName>
    </submittedName>
</protein>
<evidence type="ECO:0000259" key="11">
    <source>
        <dbReference type="PROSITE" id="PS51115"/>
    </source>
</evidence>
<evidence type="ECO:0000256" key="2">
    <source>
        <dbReference type="ARBA" id="ARBA00022525"/>
    </source>
</evidence>
<dbReference type="Pfam" id="PF00052">
    <property type="entry name" value="Laminin_B"/>
    <property type="match status" value="1"/>
</dbReference>
<evidence type="ECO:0000256" key="8">
    <source>
        <dbReference type="ARBA" id="ARBA00023180"/>
    </source>
</evidence>
<dbReference type="PROSITE" id="PS51115">
    <property type="entry name" value="LAMININ_IVA"/>
    <property type="match status" value="1"/>
</dbReference>
<keyword evidence="9" id="KW-0424">Laminin EGF-like domain</keyword>
<keyword evidence="5" id="KW-0677">Repeat</keyword>
<dbReference type="InterPro" id="IPR000034">
    <property type="entry name" value="Laminin_IV"/>
</dbReference>
<evidence type="ECO:0000256" key="10">
    <source>
        <dbReference type="SAM" id="SignalP"/>
    </source>
</evidence>
<dbReference type="PROSITE" id="PS01248">
    <property type="entry name" value="EGF_LAM_1"/>
    <property type="match status" value="1"/>
</dbReference>
<keyword evidence="2" id="KW-0964">Secreted</keyword>
<dbReference type="GO" id="GO:0005604">
    <property type="term" value="C:basement membrane"/>
    <property type="evidence" value="ECO:0007669"/>
    <property type="project" value="UniProtKB-SubCell"/>
</dbReference>
<dbReference type="InterPro" id="IPR050440">
    <property type="entry name" value="Laminin/Netrin_ECM"/>
</dbReference>
<sequence length="746" mass="84198">MQSPRVASFALILCLSVFPIKAQYYDDLEDSSLEIGANNRIIQDAILSASATCGLNGPEEYCSLGFNNAHNCYICNDYDDNKRHPIDNVKVDMPGKWWQSPTPKPGNSYEKINITIDLKMVYQITNMMMFMGTSPRPASWILDASIDGIEYKPWVYFSENCNDYIELHKRLYDKIIDKTNEQMPSKTLNDDEVYCTTAYSRTSHSEYGEIIIPLADNRQSLLPNTQYTPISDKLINFLSARFIRIRLEKRQTFASDWGSYSSLSPKDNRYFYYSINRIKLNGICTCNGHAAYCKQVVEKDNPGIKYYGCECKDNTCGKNCEKCCPLFNQKLWQRNKPCEECQCNGKADECVYNATVANEQKSKDITGKWSGGGVCVKCRENTTGNNCQNCKNGFYRPIGVLAGEKNPCEPCKCDVALKPGSTGSCVSNEEQAIELRKTPGDCICKPGYSGPDCNECQLGYSKNPDTDVCDKCTCDVDGSVEGDYNCNNCNCKANVDVNSGCKECKPGFFNLRKDNPKGCQGCFCFEVSNECQPLDQKTRPQEFLGKELTGTVKSLSNWVLKVPHLEPTYPVEETTTSSGLNFLTFESNKVRPVLLAGLDQSNVYYWTARNTAYLGNQLTLYNKEIIAVVSINAQESHLRWEDYWNNEPDLILEGNHIRLGYTSTDIDLLRKDNRRVNVWVNEQRFRVLAEGNLDKWKITQTNMMSGGSFSTAGRQAKKEDLYSVLANISNVYVKARFLKDGQYGGE</sequence>
<keyword evidence="8" id="KW-0325">Glycoprotein</keyword>
<evidence type="ECO:0000256" key="5">
    <source>
        <dbReference type="ARBA" id="ARBA00022737"/>
    </source>
</evidence>
<keyword evidence="4 10" id="KW-0732">Signal</keyword>
<comment type="subcellular location">
    <subcellularLocation>
        <location evidence="1">Secreted</location>
        <location evidence="1">Extracellular space</location>
        <location evidence="1">Extracellular matrix</location>
        <location evidence="1">Basement membrane</location>
    </subcellularLocation>
</comment>
<dbReference type="CDD" id="cd00055">
    <property type="entry name" value="EGF_Lam"/>
    <property type="match status" value="3"/>
</dbReference>
<feature type="domain" description="Laminin N-terminal" evidence="12">
    <location>
        <begin position="29"/>
        <end position="283"/>
    </location>
</feature>
<evidence type="ECO:0000259" key="12">
    <source>
        <dbReference type="PROSITE" id="PS51117"/>
    </source>
</evidence>
<dbReference type="FunFam" id="2.10.25.10:FF:000069">
    <property type="entry name" value="Laminin subunit alpha 1"/>
    <property type="match status" value="1"/>
</dbReference>
<evidence type="ECO:0000313" key="13">
    <source>
        <dbReference type="EMBL" id="KAL3317527.1"/>
    </source>
</evidence>
<dbReference type="Gene3D" id="2.60.120.260">
    <property type="entry name" value="Galactose-binding domain-like"/>
    <property type="match status" value="1"/>
</dbReference>
<evidence type="ECO:0000256" key="1">
    <source>
        <dbReference type="ARBA" id="ARBA00004302"/>
    </source>
</evidence>
<feature type="signal peptide" evidence="10">
    <location>
        <begin position="1"/>
        <end position="22"/>
    </location>
</feature>
<evidence type="ECO:0000256" key="4">
    <source>
        <dbReference type="ARBA" id="ARBA00022729"/>
    </source>
</evidence>
<comment type="caution">
    <text evidence="13">The sequence shown here is derived from an EMBL/GenBank/DDBJ whole genome shotgun (WGS) entry which is preliminary data.</text>
</comment>
<accession>A0ABD2QE60</accession>
<feature type="chain" id="PRO_5044846680" evidence="10">
    <location>
        <begin position="23"/>
        <end position="746"/>
    </location>
</feature>
<dbReference type="InterPro" id="IPR008211">
    <property type="entry name" value="Laminin_N"/>
</dbReference>
<dbReference type="Proteomes" id="UP001626550">
    <property type="component" value="Unassembled WGS sequence"/>
</dbReference>
<evidence type="ECO:0000256" key="7">
    <source>
        <dbReference type="ARBA" id="ARBA00023157"/>
    </source>
</evidence>
<dbReference type="Pfam" id="PF00055">
    <property type="entry name" value="Laminin_N"/>
    <property type="match status" value="1"/>
</dbReference>
<dbReference type="SMART" id="SM00136">
    <property type="entry name" value="LamNT"/>
    <property type="match status" value="1"/>
</dbReference>
<dbReference type="EMBL" id="JBJKFK010000371">
    <property type="protein sequence ID" value="KAL3317527.1"/>
    <property type="molecule type" value="Genomic_DNA"/>
</dbReference>
<dbReference type="PROSITE" id="PS00022">
    <property type="entry name" value="EGF_1"/>
    <property type="match status" value="1"/>
</dbReference>